<dbReference type="Gene3D" id="2.30.30.40">
    <property type="entry name" value="SH3 Domains"/>
    <property type="match status" value="1"/>
</dbReference>
<dbReference type="Proteomes" id="UP000001542">
    <property type="component" value="Unassembled WGS sequence"/>
</dbReference>
<dbReference type="SMART" id="SM00287">
    <property type="entry name" value="SH3b"/>
    <property type="match status" value="1"/>
</dbReference>
<dbReference type="KEGG" id="tva:5467562"/>
<sequence>MLPCLLFYGQLVHSEDYPQAGRITADVLNIRDGPSVGYSIIGSLDQNQVVQLYDEIGGWHKIKYFKRDGYFNKKFFQEIKDLIPSYPKVPILQNNTLLDKKIQMNGSGFLCACYCGGYSDVQRINDKFELLRSEIIINEDGSVNDWNLLAISAAKGIDYMLVGKFDFPAPNQREILQCEDSQGRFHYVVGDGSSKITYDPNPGNNIDYYKCKSKIFISY</sequence>
<organism evidence="2 3">
    <name type="scientific">Trichomonas vaginalis (strain ATCC PRA-98 / G3)</name>
    <dbReference type="NCBI Taxonomy" id="412133"/>
    <lineage>
        <taxon>Eukaryota</taxon>
        <taxon>Metamonada</taxon>
        <taxon>Parabasalia</taxon>
        <taxon>Trichomonadida</taxon>
        <taxon>Trichomonadidae</taxon>
        <taxon>Trichomonas</taxon>
    </lineage>
</organism>
<dbReference type="InParanoid" id="A2DBW1"/>
<dbReference type="InterPro" id="IPR052354">
    <property type="entry name" value="Cell_Wall_Dynamics_Protein"/>
</dbReference>
<dbReference type="SMR" id="A2DBW1"/>
<dbReference type="VEuPathDB" id="TrichDB:TVAG_456370"/>
<keyword evidence="3" id="KW-1185">Reference proteome</keyword>
<evidence type="ECO:0000313" key="3">
    <source>
        <dbReference type="Proteomes" id="UP000001542"/>
    </source>
</evidence>
<name>A2DBW1_TRIV3</name>
<dbReference type="InterPro" id="IPR003646">
    <property type="entry name" value="SH3-like_bac-type"/>
</dbReference>
<gene>
    <name evidence="2" type="ORF">TVAG_456370</name>
</gene>
<dbReference type="PANTHER" id="PTHR34408">
    <property type="entry name" value="FAMILY PROTEIN, PUTATIVE-RELATED"/>
    <property type="match status" value="1"/>
</dbReference>
<evidence type="ECO:0000313" key="2">
    <source>
        <dbReference type="EMBL" id="EAY22002.1"/>
    </source>
</evidence>
<reference evidence="2" key="1">
    <citation type="submission" date="2006-10" db="EMBL/GenBank/DDBJ databases">
        <authorList>
            <person name="Amadeo P."/>
            <person name="Zhao Q."/>
            <person name="Wortman J."/>
            <person name="Fraser-Liggett C."/>
            <person name="Carlton J."/>
        </authorList>
    </citation>
    <scope>NUCLEOTIDE SEQUENCE</scope>
    <source>
        <strain evidence="2">G3</strain>
    </source>
</reference>
<protein>
    <recommendedName>
        <fullName evidence="1">SH3b domain-containing protein</fullName>
    </recommendedName>
</protein>
<proteinExistence type="predicted"/>
<dbReference type="EMBL" id="DS113186">
    <property type="protein sequence ID" value="EAY22002.1"/>
    <property type="molecule type" value="Genomic_DNA"/>
</dbReference>
<dbReference type="PANTHER" id="PTHR34408:SF1">
    <property type="entry name" value="GLYCOSYL HYDROLASE FAMILY 19 DOMAIN-CONTAINING PROTEIN HI_1415"/>
    <property type="match status" value="1"/>
</dbReference>
<dbReference type="AlphaFoldDB" id="A2DBW1"/>
<feature type="domain" description="SH3b" evidence="1">
    <location>
        <begin position="18"/>
        <end position="80"/>
    </location>
</feature>
<dbReference type="PROSITE" id="PS51781">
    <property type="entry name" value="SH3B"/>
    <property type="match status" value="1"/>
</dbReference>
<dbReference type="Pfam" id="PF08239">
    <property type="entry name" value="SH3_3"/>
    <property type="match status" value="1"/>
</dbReference>
<evidence type="ECO:0000259" key="1">
    <source>
        <dbReference type="PROSITE" id="PS51781"/>
    </source>
</evidence>
<dbReference type="RefSeq" id="XP_001582988.1">
    <property type="nucleotide sequence ID" value="XM_001582938.1"/>
</dbReference>
<accession>A2DBW1</accession>
<reference evidence="2" key="2">
    <citation type="journal article" date="2007" name="Science">
        <title>Draft genome sequence of the sexually transmitted pathogen Trichomonas vaginalis.</title>
        <authorList>
            <person name="Carlton J.M."/>
            <person name="Hirt R.P."/>
            <person name="Silva J.C."/>
            <person name="Delcher A.L."/>
            <person name="Schatz M."/>
            <person name="Zhao Q."/>
            <person name="Wortman J.R."/>
            <person name="Bidwell S.L."/>
            <person name="Alsmark U.C.M."/>
            <person name="Besteiro S."/>
            <person name="Sicheritz-Ponten T."/>
            <person name="Noel C.J."/>
            <person name="Dacks J.B."/>
            <person name="Foster P.G."/>
            <person name="Simillion C."/>
            <person name="Van de Peer Y."/>
            <person name="Miranda-Saavedra D."/>
            <person name="Barton G.J."/>
            <person name="Westrop G.D."/>
            <person name="Mueller S."/>
            <person name="Dessi D."/>
            <person name="Fiori P.L."/>
            <person name="Ren Q."/>
            <person name="Paulsen I."/>
            <person name="Zhang H."/>
            <person name="Bastida-Corcuera F.D."/>
            <person name="Simoes-Barbosa A."/>
            <person name="Brown M.T."/>
            <person name="Hayes R.D."/>
            <person name="Mukherjee M."/>
            <person name="Okumura C.Y."/>
            <person name="Schneider R."/>
            <person name="Smith A.J."/>
            <person name="Vanacova S."/>
            <person name="Villalvazo M."/>
            <person name="Haas B.J."/>
            <person name="Pertea M."/>
            <person name="Feldblyum T.V."/>
            <person name="Utterback T.R."/>
            <person name="Shu C.L."/>
            <person name="Osoegawa K."/>
            <person name="de Jong P.J."/>
            <person name="Hrdy I."/>
            <person name="Horvathova L."/>
            <person name="Zubacova Z."/>
            <person name="Dolezal P."/>
            <person name="Malik S.B."/>
            <person name="Logsdon J.M. Jr."/>
            <person name="Henze K."/>
            <person name="Gupta A."/>
            <person name="Wang C.C."/>
            <person name="Dunne R.L."/>
            <person name="Upcroft J.A."/>
            <person name="Upcroft P."/>
            <person name="White O."/>
            <person name="Salzberg S.L."/>
            <person name="Tang P."/>
            <person name="Chiu C.-H."/>
            <person name="Lee Y.-S."/>
            <person name="Embley T.M."/>
            <person name="Coombs G.H."/>
            <person name="Mottram J.C."/>
            <person name="Tachezy J."/>
            <person name="Fraser-Liggett C.M."/>
            <person name="Johnson P.J."/>
        </authorList>
    </citation>
    <scope>NUCLEOTIDE SEQUENCE [LARGE SCALE GENOMIC DNA]</scope>
    <source>
        <strain evidence="2">G3</strain>
    </source>
</reference>
<dbReference type="VEuPathDB" id="TrichDB:TVAGG3_0264480"/>